<sequence>MTNLTGRKIIVTGGASGMGKSLVESLPALGAQVVSFDLNAEVGEPTAKEAGATFIACNVADEQSVQDAVKKAVETLGGLDVLVHAAGIAPGGPAEDIKLEDWNKVMSINSTGTFLTNKAVFPYFKEKGGGSILNFASAAGVQGYVGKALYAASKGAVVAWMRSLAGEWGKYNIQVNAIAPAIWTPMYDKTRASMSAEQLAKHDEMMKSAVPLGGKLGDTKKDFVPVMAFLCSEDSHFMTGQVFSIDGGTLMLR</sequence>
<dbReference type="GO" id="GO:0008206">
    <property type="term" value="P:bile acid metabolic process"/>
    <property type="evidence" value="ECO:0007669"/>
    <property type="project" value="UniProtKB-ARBA"/>
</dbReference>
<reference evidence="5" key="1">
    <citation type="submission" date="2016-05" db="EMBL/GenBank/DDBJ databases">
        <title>Paenibacillus oryzae. sp. nov., isolated from the rice root.</title>
        <authorList>
            <person name="Zhang J."/>
            <person name="Zhang X."/>
        </authorList>
    </citation>
    <scope>NUCLEOTIDE SEQUENCE [LARGE SCALE GENOMIC DNA]</scope>
    <source>
        <strain evidence="5">KCTC13222</strain>
    </source>
</reference>
<feature type="domain" description="Ketoreductase" evidence="3">
    <location>
        <begin position="7"/>
        <end position="189"/>
    </location>
</feature>
<organism evidence="4 5">
    <name type="scientific">Paenibacillus pectinilyticus</name>
    <dbReference type="NCBI Taxonomy" id="512399"/>
    <lineage>
        <taxon>Bacteria</taxon>
        <taxon>Bacillati</taxon>
        <taxon>Bacillota</taxon>
        <taxon>Bacilli</taxon>
        <taxon>Bacillales</taxon>
        <taxon>Paenibacillaceae</taxon>
        <taxon>Paenibacillus</taxon>
    </lineage>
</organism>
<dbReference type="AlphaFoldDB" id="A0A1C1A774"/>
<protein>
    <submittedName>
        <fullName evidence="4">Short-chain dehydrogenase</fullName>
    </submittedName>
</protein>
<dbReference type="SMART" id="SM00822">
    <property type="entry name" value="PKS_KR"/>
    <property type="match status" value="1"/>
</dbReference>
<dbReference type="GO" id="GO:0016491">
    <property type="term" value="F:oxidoreductase activity"/>
    <property type="evidence" value="ECO:0007669"/>
    <property type="project" value="UniProtKB-KW"/>
</dbReference>
<evidence type="ECO:0000313" key="4">
    <source>
        <dbReference type="EMBL" id="OCT16411.1"/>
    </source>
</evidence>
<dbReference type="InterPro" id="IPR002347">
    <property type="entry name" value="SDR_fam"/>
</dbReference>
<name>A0A1C1A774_9BACL</name>
<dbReference type="CDD" id="cd05233">
    <property type="entry name" value="SDR_c"/>
    <property type="match status" value="1"/>
</dbReference>
<comment type="caution">
    <text evidence="4">The sequence shown here is derived from an EMBL/GenBank/DDBJ whole genome shotgun (WGS) entry which is preliminary data.</text>
</comment>
<dbReference type="PRINTS" id="PR00081">
    <property type="entry name" value="GDHRDH"/>
</dbReference>
<evidence type="ECO:0000313" key="5">
    <source>
        <dbReference type="Proteomes" id="UP000093309"/>
    </source>
</evidence>
<dbReference type="PRINTS" id="PR00080">
    <property type="entry name" value="SDRFAMILY"/>
</dbReference>
<dbReference type="PROSITE" id="PS00061">
    <property type="entry name" value="ADH_SHORT"/>
    <property type="match status" value="1"/>
</dbReference>
<gene>
    <name evidence="4" type="ORF">A8709_02995</name>
</gene>
<dbReference type="Pfam" id="PF13561">
    <property type="entry name" value="adh_short_C2"/>
    <property type="match status" value="1"/>
</dbReference>
<comment type="similarity">
    <text evidence="1">Belongs to the short-chain dehydrogenases/reductases (SDR) family.</text>
</comment>
<dbReference type="SUPFAM" id="SSF51735">
    <property type="entry name" value="NAD(P)-binding Rossmann-fold domains"/>
    <property type="match status" value="1"/>
</dbReference>
<evidence type="ECO:0000256" key="2">
    <source>
        <dbReference type="ARBA" id="ARBA00023002"/>
    </source>
</evidence>
<accession>A0A1C1A774</accession>
<dbReference type="InterPro" id="IPR057326">
    <property type="entry name" value="KR_dom"/>
</dbReference>
<keyword evidence="2" id="KW-0560">Oxidoreductase</keyword>
<dbReference type="InterPro" id="IPR020904">
    <property type="entry name" value="Sc_DH/Rdtase_CS"/>
</dbReference>
<dbReference type="Proteomes" id="UP000093309">
    <property type="component" value="Unassembled WGS sequence"/>
</dbReference>
<dbReference type="PANTHER" id="PTHR24321">
    <property type="entry name" value="DEHYDROGENASES, SHORT CHAIN"/>
    <property type="match status" value="1"/>
</dbReference>
<dbReference type="OrthoDB" id="9803333at2"/>
<proteinExistence type="inferred from homology"/>
<dbReference type="EMBL" id="LYPC01000011">
    <property type="protein sequence ID" value="OCT16411.1"/>
    <property type="molecule type" value="Genomic_DNA"/>
</dbReference>
<dbReference type="RefSeq" id="WP_065851183.1">
    <property type="nucleotide sequence ID" value="NZ_LYPC01000011.1"/>
</dbReference>
<keyword evidence="5" id="KW-1185">Reference proteome</keyword>
<dbReference type="PANTHER" id="PTHR24321:SF15">
    <property type="entry name" value="OXIDOREDUCTASE UCPA"/>
    <property type="match status" value="1"/>
</dbReference>
<dbReference type="STRING" id="512399.A8709_02995"/>
<dbReference type="InterPro" id="IPR036291">
    <property type="entry name" value="NAD(P)-bd_dom_sf"/>
</dbReference>
<dbReference type="Gene3D" id="3.40.50.720">
    <property type="entry name" value="NAD(P)-binding Rossmann-like Domain"/>
    <property type="match status" value="1"/>
</dbReference>
<evidence type="ECO:0000256" key="1">
    <source>
        <dbReference type="ARBA" id="ARBA00006484"/>
    </source>
</evidence>
<evidence type="ECO:0000259" key="3">
    <source>
        <dbReference type="SMART" id="SM00822"/>
    </source>
</evidence>
<dbReference type="FunFam" id="3.40.50.720:FF:000084">
    <property type="entry name" value="Short-chain dehydrogenase reductase"/>
    <property type="match status" value="1"/>
</dbReference>